<reference evidence="2" key="1">
    <citation type="submission" date="2021-01" db="EMBL/GenBank/DDBJ databases">
        <title>Modified the classification status of verrucomicrobia.</title>
        <authorList>
            <person name="Feng X."/>
        </authorList>
    </citation>
    <scope>NUCLEOTIDE SEQUENCE</scope>
    <source>
        <strain evidence="2">KCTC 22041</strain>
    </source>
</reference>
<organism evidence="2 3">
    <name type="scientific">Luteolibacter pohnpeiensis</name>
    <dbReference type="NCBI Taxonomy" id="454153"/>
    <lineage>
        <taxon>Bacteria</taxon>
        <taxon>Pseudomonadati</taxon>
        <taxon>Verrucomicrobiota</taxon>
        <taxon>Verrucomicrobiia</taxon>
        <taxon>Verrucomicrobiales</taxon>
        <taxon>Verrucomicrobiaceae</taxon>
        <taxon>Luteolibacter</taxon>
    </lineage>
</organism>
<evidence type="ECO:0000313" key="3">
    <source>
        <dbReference type="Proteomes" id="UP000603141"/>
    </source>
</evidence>
<comment type="caution">
    <text evidence="2">The sequence shown here is derived from an EMBL/GenBank/DDBJ whole genome shotgun (WGS) entry which is preliminary data.</text>
</comment>
<name>A0A934SAP8_9BACT</name>
<dbReference type="Gene3D" id="1.10.10.60">
    <property type="entry name" value="Homeodomain-like"/>
    <property type="match status" value="1"/>
</dbReference>
<evidence type="ECO:0000313" key="2">
    <source>
        <dbReference type="EMBL" id="MBK1884399.1"/>
    </source>
</evidence>
<feature type="compositionally biased region" description="Basic and acidic residues" evidence="1">
    <location>
        <begin position="135"/>
        <end position="147"/>
    </location>
</feature>
<gene>
    <name evidence="2" type="ORF">JIN85_18420</name>
</gene>
<dbReference type="AlphaFoldDB" id="A0A934SAP8"/>
<sequence>MAEKHVRFSAKIATEILSRLSDGESLRSICRDVGMPAARSVLRWAEEDVQGFRAKYERARECQAHALFDEMLETAGSAQSVATGAPGTGEASAKVQAVKLKVDALKWYIARVAPKSYGDKMALEHSGPGGGPMRTETEHHFTEEDEKVVERIREAREKVKVQQSSEQG</sequence>
<protein>
    <submittedName>
        <fullName evidence="2">Uncharacterized protein</fullName>
    </submittedName>
</protein>
<accession>A0A934SAP8</accession>
<dbReference type="RefSeq" id="WP_200273547.1">
    <property type="nucleotide sequence ID" value="NZ_JAENIJ010000046.1"/>
</dbReference>
<evidence type="ECO:0000256" key="1">
    <source>
        <dbReference type="SAM" id="MobiDB-lite"/>
    </source>
</evidence>
<proteinExistence type="predicted"/>
<dbReference type="InterPro" id="IPR048683">
    <property type="entry name" value="Sf6_terminase"/>
</dbReference>
<dbReference type="Proteomes" id="UP000603141">
    <property type="component" value="Unassembled WGS sequence"/>
</dbReference>
<dbReference type="EMBL" id="JAENIJ010000046">
    <property type="protein sequence ID" value="MBK1884399.1"/>
    <property type="molecule type" value="Genomic_DNA"/>
</dbReference>
<dbReference type="Pfam" id="PF20901">
    <property type="entry name" value="Sf6_terminase"/>
    <property type="match status" value="1"/>
</dbReference>
<keyword evidence="3" id="KW-1185">Reference proteome</keyword>
<feature type="region of interest" description="Disordered" evidence="1">
    <location>
        <begin position="121"/>
        <end position="147"/>
    </location>
</feature>